<protein>
    <submittedName>
        <fullName evidence="1">Uncharacterized protein</fullName>
    </submittedName>
</protein>
<evidence type="ECO:0000313" key="1">
    <source>
        <dbReference type="EMBL" id="MBO2464497.1"/>
    </source>
</evidence>
<accession>A0ABS3S669</accession>
<dbReference type="RefSeq" id="WP_208251022.1">
    <property type="nucleotide sequence ID" value="NZ_JAGEPF010000035.1"/>
</dbReference>
<proteinExistence type="predicted"/>
<comment type="caution">
    <text evidence="1">The sequence shown here is derived from an EMBL/GenBank/DDBJ whole genome shotgun (WGS) entry which is preliminary data.</text>
</comment>
<dbReference type="Proteomes" id="UP000680206">
    <property type="component" value="Unassembled WGS sequence"/>
</dbReference>
<gene>
    <name evidence="1" type="ORF">J4709_43695</name>
</gene>
<evidence type="ECO:0000313" key="2">
    <source>
        <dbReference type="Proteomes" id="UP000680206"/>
    </source>
</evidence>
<keyword evidence="2" id="KW-1185">Reference proteome</keyword>
<sequence>MSRNRRRDRKALLSLAKQFRSKDISAIEALCRVIQISRLPPEMAIEWFAELVHQLGQSAELRTRPLVHPPVRDALDHLVAS</sequence>
<organism evidence="1 2">
    <name type="scientific">Actinomadura violacea</name>
    <dbReference type="NCBI Taxonomy" id="2819934"/>
    <lineage>
        <taxon>Bacteria</taxon>
        <taxon>Bacillati</taxon>
        <taxon>Actinomycetota</taxon>
        <taxon>Actinomycetes</taxon>
        <taxon>Streptosporangiales</taxon>
        <taxon>Thermomonosporaceae</taxon>
        <taxon>Actinomadura</taxon>
    </lineage>
</organism>
<dbReference type="EMBL" id="JAGEPF010000035">
    <property type="protein sequence ID" value="MBO2464497.1"/>
    <property type="molecule type" value="Genomic_DNA"/>
</dbReference>
<reference evidence="1 2" key="1">
    <citation type="submission" date="2021-03" db="EMBL/GenBank/DDBJ databases">
        <title>Actinomadura violae sp. nov., isolated from lichen in Thailand.</title>
        <authorList>
            <person name="Kanchanasin P."/>
            <person name="Saeng-In P."/>
            <person name="Phongsopitanun W."/>
            <person name="Yuki M."/>
            <person name="Kudo T."/>
            <person name="Ohkuma M."/>
            <person name="Tanasupawat S."/>
        </authorList>
    </citation>
    <scope>NUCLEOTIDE SEQUENCE [LARGE SCALE GENOMIC DNA]</scope>
    <source>
        <strain evidence="1 2">LCR2-06</strain>
    </source>
</reference>
<name>A0ABS3S669_9ACTN</name>